<keyword evidence="3" id="KW-1185">Reference proteome</keyword>
<sequence length="107" mass="11493">MSKVLITILLCGLVTWLIRVVPFALVKATTLPKWLLQFLSFVPVAILAAIFVESLLVYHQGQWPSVNTENLLASIPAIIAGVISKSLLVVVVVGIVAMALIRAFGLA</sequence>
<reference evidence="2 3" key="1">
    <citation type="journal article" date="2015" name="Genome Announc.">
        <title>Expanding the biotechnology potential of lactobacilli through comparative genomics of 213 strains and associated genera.</title>
        <authorList>
            <person name="Sun Z."/>
            <person name="Harris H.M."/>
            <person name="McCann A."/>
            <person name="Guo C."/>
            <person name="Argimon S."/>
            <person name="Zhang W."/>
            <person name="Yang X."/>
            <person name="Jeffery I.B."/>
            <person name="Cooney J.C."/>
            <person name="Kagawa T.F."/>
            <person name="Liu W."/>
            <person name="Song Y."/>
            <person name="Salvetti E."/>
            <person name="Wrobel A."/>
            <person name="Rasinkangas P."/>
            <person name="Parkhill J."/>
            <person name="Rea M.C."/>
            <person name="O'Sullivan O."/>
            <person name="Ritari J."/>
            <person name="Douillard F.P."/>
            <person name="Paul Ross R."/>
            <person name="Yang R."/>
            <person name="Briner A.E."/>
            <person name="Felis G.E."/>
            <person name="de Vos W.M."/>
            <person name="Barrangou R."/>
            <person name="Klaenhammer T.R."/>
            <person name="Caufield P.W."/>
            <person name="Cui Y."/>
            <person name="Zhang H."/>
            <person name="O'Toole P.W."/>
        </authorList>
    </citation>
    <scope>NUCLEOTIDE SEQUENCE [LARGE SCALE GENOMIC DNA]</scope>
    <source>
        <strain evidence="2 3">DSM 13343</strain>
    </source>
</reference>
<dbReference type="OrthoDB" id="7870017at2"/>
<dbReference type="EMBL" id="AZEU01000098">
    <property type="protein sequence ID" value="KRL47396.1"/>
    <property type="molecule type" value="Genomic_DNA"/>
</dbReference>
<dbReference type="RefSeq" id="WP_054717194.1">
    <property type="nucleotide sequence ID" value="NZ_AZEU01000098.1"/>
</dbReference>
<comment type="caution">
    <text evidence="2">The sequence shown here is derived from an EMBL/GenBank/DDBJ whole genome shotgun (WGS) entry which is preliminary data.</text>
</comment>
<evidence type="ECO:0000256" key="1">
    <source>
        <dbReference type="SAM" id="Phobius"/>
    </source>
</evidence>
<feature type="transmembrane region" description="Helical" evidence="1">
    <location>
        <begin position="6"/>
        <end position="26"/>
    </location>
</feature>
<protein>
    <recommendedName>
        <fullName evidence="4">Branched-chain amino acid transport</fullName>
    </recommendedName>
</protein>
<feature type="transmembrane region" description="Helical" evidence="1">
    <location>
        <begin position="78"/>
        <end position="101"/>
    </location>
</feature>
<keyword evidence="1" id="KW-0472">Membrane</keyword>
<dbReference type="PATRIC" id="fig|1423769.4.peg.278"/>
<accession>A0A0R1QX19</accession>
<name>A0A0R1QX19_9LACO</name>
<keyword evidence="1" id="KW-1133">Transmembrane helix</keyword>
<gene>
    <name evidence="2" type="ORF">FD01_GL000257</name>
</gene>
<evidence type="ECO:0000313" key="2">
    <source>
        <dbReference type="EMBL" id="KRL47396.1"/>
    </source>
</evidence>
<organism evidence="2 3">
    <name type="scientific">Lacticaseibacillus manihotivorans DSM 13343 = JCM 12514</name>
    <dbReference type="NCBI Taxonomy" id="1423769"/>
    <lineage>
        <taxon>Bacteria</taxon>
        <taxon>Bacillati</taxon>
        <taxon>Bacillota</taxon>
        <taxon>Bacilli</taxon>
        <taxon>Lactobacillales</taxon>
        <taxon>Lactobacillaceae</taxon>
        <taxon>Lacticaseibacillus</taxon>
    </lineage>
</organism>
<proteinExistence type="predicted"/>
<dbReference type="Pfam" id="PF05437">
    <property type="entry name" value="AzlD"/>
    <property type="match status" value="1"/>
</dbReference>
<evidence type="ECO:0000313" key="3">
    <source>
        <dbReference type="Proteomes" id="UP000051790"/>
    </source>
</evidence>
<dbReference type="InterPro" id="IPR008407">
    <property type="entry name" value="Brnchd-chn_aa_trnsp_AzlD"/>
</dbReference>
<dbReference type="AlphaFoldDB" id="A0A0R1QX19"/>
<dbReference type="Proteomes" id="UP000051790">
    <property type="component" value="Unassembled WGS sequence"/>
</dbReference>
<keyword evidence="1" id="KW-0812">Transmembrane</keyword>
<evidence type="ECO:0008006" key="4">
    <source>
        <dbReference type="Google" id="ProtNLM"/>
    </source>
</evidence>
<feature type="transmembrane region" description="Helical" evidence="1">
    <location>
        <begin position="38"/>
        <end position="58"/>
    </location>
</feature>